<protein>
    <submittedName>
        <fullName evidence="1">Uncharacterized protein</fullName>
    </submittedName>
</protein>
<evidence type="ECO:0000313" key="2">
    <source>
        <dbReference type="Proteomes" id="UP000499080"/>
    </source>
</evidence>
<dbReference type="GO" id="GO:0003676">
    <property type="term" value="F:nucleic acid binding"/>
    <property type="evidence" value="ECO:0007669"/>
    <property type="project" value="InterPro"/>
</dbReference>
<dbReference type="EMBL" id="BGPR01171725">
    <property type="protein sequence ID" value="GBM33201.1"/>
    <property type="molecule type" value="Genomic_DNA"/>
</dbReference>
<gene>
    <name evidence="1" type="ORF">AVEN_221771_1</name>
</gene>
<accession>A0A4Y2EWG0</accession>
<sequence length="158" mass="17763">MSLIRKKRALVGSSSSSPAKAAENRFGSTSISLMGLTLISWPLLPITTFQNKRKVSRDGVGSTFYIPFKCLQRMCVARDYRHLKPTITGMAKSFLLYHEAYRCLLVSNYLSKHRIQVLPKQAYSPDLAPCDIFLGRKFWIRGNDSQVPKKCSDEGTGV</sequence>
<dbReference type="InterPro" id="IPR036397">
    <property type="entry name" value="RNaseH_sf"/>
</dbReference>
<dbReference type="Proteomes" id="UP000499080">
    <property type="component" value="Unassembled WGS sequence"/>
</dbReference>
<organism evidence="1 2">
    <name type="scientific">Araneus ventricosus</name>
    <name type="common">Orbweaver spider</name>
    <name type="synonym">Epeira ventricosa</name>
    <dbReference type="NCBI Taxonomy" id="182803"/>
    <lineage>
        <taxon>Eukaryota</taxon>
        <taxon>Metazoa</taxon>
        <taxon>Ecdysozoa</taxon>
        <taxon>Arthropoda</taxon>
        <taxon>Chelicerata</taxon>
        <taxon>Arachnida</taxon>
        <taxon>Araneae</taxon>
        <taxon>Araneomorphae</taxon>
        <taxon>Entelegynae</taxon>
        <taxon>Araneoidea</taxon>
        <taxon>Araneidae</taxon>
        <taxon>Araneus</taxon>
    </lineage>
</organism>
<evidence type="ECO:0000313" key="1">
    <source>
        <dbReference type="EMBL" id="GBM33201.1"/>
    </source>
</evidence>
<dbReference type="Gene3D" id="3.30.420.10">
    <property type="entry name" value="Ribonuclease H-like superfamily/Ribonuclease H"/>
    <property type="match status" value="1"/>
</dbReference>
<keyword evidence="2" id="KW-1185">Reference proteome</keyword>
<reference evidence="1 2" key="1">
    <citation type="journal article" date="2019" name="Sci. Rep.">
        <title>Orb-weaving spider Araneus ventricosus genome elucidates the spidroin gene catalogue.</title>
        <authorList>
            <person name="Kono N."/>
            <person name="Nakamura H."/>
            <person name="Ohtoshi R."/>
            <person name="Moran D.A.P."/>
            <person name="Shinohara A."/>
            <person name="Yoshida Y."/>
            <person name="Fujiwara M."/>
            <person name="Mori M."/>
            <person name="Tomita M."/>
            <person name="Arakawa K."/>
        </authorList>
    </citation>
    <scope>NUCLEOTIDE SEQUENCE [LARGE SCALE GENOMIC DNA]</scope>
</reference>
<dbReference type="AlphaFoldDB" id="A0A4Y2EWG0"/>
<proteinExistence type="predicted"/>
<name>A0A4Y2EWG0_ARAVE</name>
<comment type="caution">
    <text evidence="1">The sequence shown here is derived from an EMBL/GenBank/DDBJ whole genome shotgun (WGS) entry which is preliminary data.</text>
</comment>